<evidence type="ECO:0000313" key="2">
    <source>
        <dbReference type="EMBL" id="TIH40142.1"/>
    </source>
</evidence>
<name>A0A4T2C923_9MICO</name>
<keyword evidence="1" id="KW-0812">Transmembrane</keyword>
<gene>
    <name evidence="2" type="ORF">D4765_03170</name>
</gene>
<evidence type="ECO:0000256" key="1">
    <source>
        <dbReference type="SAM" id="Phobius"/>
    </source>
</evidence>
<dbReference type="AlphaFoldDB" id="A0A4T2C923"/>
<dbReference type="EMBL" id="QYRT01000004">
    <property type="protein sequence ID" value="TIH40142.1"/>
    <property type="molecule type" value="Genomic_DNA"/>
</dbReference>
<proteinExistence type="predicted"/>
<feature type="transmembrane region" description="Helical" evidence="1">
    <location>
        <begin position="210"/>
        <end position="231"/>
    </location>
</feature>
<organism evidence="2 3">
    <name type="scientific">Subtercola vilae</name>
    <dbReference type="NCBI Taxonomy" id="2056433"/>
    <lineage>
        <taxon>Bacteria</taxon>
        <taxon>Bacillati</taxon>
        <taxon>Actinomycetota</taxon>
        <taxon>Actinomycetes</taxon>
        <taxon>Micrococcales</taxon>
        <taxon>Microbacteriaceae</taxon>
        <taxon>Subtercola</taxon>
    </lineage>
</organism>
<keyword evidence="1" id="KW-1133">Transmembrane helix</keyword>
<protein>
    <recommendedName>
        <fullName evidence="4">DUF1648 domain-containing protein</fullName>
    </recommendedName>
</protein>
<feature type="transmembrane region" description="Helical" evidence="1">
    <location>
        <begin position="96"/>
        <end position="116"/>
    </location>
</feature>
<sequence>MTATPARNSMPLLRRSAASAVACLPIAALLVTGLLLQPVLGSEMAIHWSGDASAPDGLSATWELFWAFAGITLALTLGTIALIMAGPHFRSGRLSAMITSLTGGILATAWIASAWATVDAPAPAEASLGARPIILAAAAVVAALVFLLTPPGASRAIEGESETDALELAPGERVAWSTRISSPLFTIIAVALVALASLCAIVGATSNTGGMLVGVVTFGIAALSTLALTPVQLTVDHRGIRLTSVILRIPLVRVGLASIENVTTDTIEPGQWGGWGYRISGSGRAYITRRGPGIIIYRHNASPIAITVPDPQQAAATANALTPTA</sequence>
<feature type="transmembrane region" description="Helical" evidence="1">
    <location>
        <begin position="128"/>
        <end position="148"/>
    </location>
</feature>
<dbReference type="RefSeq" id="WP_136640776.1">
    <property type="nucleotide sequence ID" value="NZ_QYRT01000004.1"/>
</dbReference>
<dbReference type="OrthoDB" id="4303577at2"/>
<comment type="caution">
    <text evidence="2">The sequence shown here is derived from an EMBL/GenBank/DDBJ whole genome shotgun (WGS) entry which is preliminary data.</text>
</comment>
<accession>A0A4T2C923</accession>
<keyword evidence="1" id="KW-0472">Membrane</keyword>
<keyword evidence="3" id="KW-1185">Reference proteome</keyword>
<feature type="transmembrane region" description="Helical" evidence="1">
    <location>
        <begin position="183"/>
        <end position="204"/>
    </location>
</feature>
<evidence type="ECO:0008006" key="4">
    <source>
        <dbReference type="Google" id="ProtNLM"/>
    </source>
</evidence>
<dbReference type="Proteomes" id="UP000306192">
    <property type="component" value="Unassembled WGS sequence"/>
</dbReference>
<evidence type="ECO:0000313" key="3">
    <source>
        <dbReference type="Proteomes" id="UP000306192"/>
    </source>
</evidence>
<reference evidence="2 3" key="1">
    <citation type="journal article" date="2019" name="Microorganisms">
        <title>Systematic Affiliation and Genome Analysis of Subtercola vilae DB165(T) with Particular Emphasis on Cold Adaptation of an Isolate from a High-Altitude Cold Volcano Lake.</title>
        <authorList>
            <person name="Villalobos A.S."/>
            <person name="Wiese J."/>
            <person name="Imhoff J.F."/>
            <person name="Dorador C."/>
            <person name="Keller A."/>
            <person name="Hentschel U."/>
        </authorList>
    </citation>
    <scope>NUCLEOTIDE SEQUENCE [LARGE SCALE GENOMIC DNA]</scope>
    <source>
        <strain evidence="2 3">DB165</strain>
    </source>
</reference>
<feature type="transmembrane region" description="Helical" evidence="1">
    <location>
        <begin position="65"/>
        <end position="84"/>
    </location>
</feature>